<keyword evidence="11" id="KW-1185">Reference proteome</keyword>
<dbReference type="CDD" id="cd03002">
    <property type="entry name" value="PDI_a_MPD1_like"/>
    <property type="match status" value="1"/>
</dbReference>
<dbReference type="GO" id="GO:0005788">
    <property type="term" value="C:endoplasmic reticulum lumen"/>
    <property type="evidence" value="ECO:0007669"/>
    <property type="project" value="UniProtKB-SubCell"/>
</dbReference>
<evidence type="ECO:0000256" key="6">
    <source>
        <dbReference type="ARBA" id="ARBA00023284"/>
    </source>
</evidence>
<dbReference type="CDD" id="cd02981">
    <property type="entry name" value="PDI_b_family"/>
    <property type="match status" value="1"/>
</dbReference>
<feature type="signal peptide" evidence="8">
    <location>
        <begin position="1"/>
        <end position="22"/>
    </location>
</feature>
<dbReference type="PRINTS" id="PR00421">
    <property type="entry name" value="THIOREDOXIN"/>
</dbReference>
<dbReference type="PROSITE" id="PS51352">
    <property type="entry name" value="THIOREDOXIN_2"/>
    <property type="match status" value="1"/>
</dbReference>
<evidence type="ECO:0000259" key="9">
    <source>
        <dbReference type="PROSITE" id="PS51352"/>
    </source>
</evidence>
<comment type="subcellular location">
    <subcellularLocation>
        <location evidence="2">Endoplasmic reticulum lumen</location>
    </subcellularLocation>
</comment>
<feature type="compositionally biased region" description="Basic and acidic residues" evidence="7">
    <location>
        <begin position="251"/>
        <end position="286"/>
    </location>
</feature>
<dbReference type="AlphaFoldDB" id="A0A2C5YF27"/>
<evidence type="ECO:0000313" key="10">
    <source>
        <dbReference type="EMBL" id="PHH66213.1"/>
    </source>
</evidence>
<feature type="chain" id="PRO_5012315912" description="protein disulfide-isomerase" evidence="8">
    <location>
        <begin position="23"/>
        <end position="522"/>
    </location>
</feature>
<organism evidence="10 11">
    <name type="scientific">Ophiocordyceps australis</name>
    <dbReference type="NCBI Taxonomy" id="1399860"/>
    <lineage>
        <taxon>Eukaryota</taxon>
        <taxon>Fungi</taxon>
        <taxon>Dikarya</taxon>
        <taxon>Ascomycota</taxon>
        <taxon>Pezizomycotina</taxon>
        <taxon>Sordariomycetes</taxon>
        <taxon>Hypocreomycetidae</taxon>
        <taxon>Hypocreales</taxon>
        <taxon>Ophiocordycipitaceae</taxon>
        <taxon>Ophiocordyceps</taxon>
    </lineage>
</organism>
<evidence type="ECO:0000256" key="8">
    <source>
        <dbReference type="SAM" id="SignalP"/>
    </source>
</evidence>
<dbReference type="OrthoDB" id="10264505at2759"/>
<proteinExistence type="predicted"/>
<evidence type="ECO:0000256" key="3">
    <source>
        <dbReference type="ARBA" id="ARBA00012723"/>
    </source>
</evidence>
<dbReference type="EC" id="5.3.4.1" evidence="3"/>
<evidence type="ECO:0000256" key="5">
    <source>
        <dbReference type="ARBA" id="ARBA00023235"/>
    </source>
</evidence>
<evidence type="ECO:0000256" key="2">
    <source>
        <dbReference type="ARBA" id="ARBA00004319"/>
    </source>
</evidence>
<evidence type="ECO:0000256" key="7">
    <source>
        <dbReference type="SAM" id="MobiDB-lite"/>
    </source>
</evidence>
<feature type="compositionally biased region" description="Low complexity" evidence="7">
    <location>
        <begin position="307"/>
        <end position="318"/>
    </location>
</feature>
<evidence type="ECO:0000256" key="4">
    <source>
        <dbReference type="ARBA" id="ARBA00023157"/>
    </source>
</evidence>
<comment type="catalytic activity">
    <reaction evidence="1">
        <text>Catalyzes the rearrangement of -S-S- bonds in proteins.</text>
        <dbReference type="EC" id="5.3.4.1"/>
    </reaction>
</comment>
<feature type="region of interest" description="Disordered" evidence="7">
    <location>
        <begin position="458"/>
        <end position="522"/>
    </location>
</feature>
<feature type="compositionally biased region" description="Low complexity" evidence="7">
    <location>
        <begin position="490"/>
        <end position="502"/>
    </location>
</feature>
<keyword evidence="8" id="KW-0732">Signal</keyword>
<keyword evidence="6" id="KW-0676">Redox-active center</keyword>
<dbReference type="InterPro" id="IPR036249">
    <property type="entry name" value="Thioredoxin-like_sf"/>
</dbReference>
<dbReference type="InterPro" id="IPR017937">
    <property type="entry name" value="Thioredoxin_CS"/>
</dbReference>
<protein>
    <recommendedName>
        <fullName evidence="3">protein disulfide-isomerase</fullName>
        <ecNumber evidence="3">5.3.4.1</ecNumber>
    </recommendedName>
</protein>
<dbReference type="Pfam" id="PF24541">
    <property type="entry name" value="Thioredox_PDIA6_C"/>
    <property type="match status" value="1"/>
</dbReference>
<accession>A0A2C5YF27</accession>
<dbReference type="Gene3D" id="3.40.30.10">
    <property type="entry name" value="Glutaredoxin"/>
    <property type="match status" value="2"/>
</dbReference>
<evidence type="ECO:0000256" key="1">
    <source>
        <dbReference type="ARBA" id="ARBA00001182"/>
    </source>
</evidence>
<dbReference type="PANTHER" id="PTHR45815">
    <property type="entry name" value="PROTEIN DISULFIDE-ISOMERASE A6"/>
    <property type="match status" value="1"/>
</dbReference>
<sequence>MHHHSLAAAATALLATLPISQAAMYTKKSPVLQIDTKSYGPLVAKSNYTSIVEFYAPWCGHCQKLKPIYEKLAEKLQGIAKVAAVDCDDDANKQFCGSHGVNSFPTLKIVRPGKASGSKPIIEDYQGQRNVKDMADAVLNSINNHVIRVTDEKLDGFLASKEPKALLFTEKGTTSGLLRSIAIDFLGVIKVGQVRNKDQAVVEKFGIDKFPTLVLIPSDGENPIVYDGELKKDEMVKFLSQAGQPNPDPAPADKAKSDKSSSKKAAKASDEKKKSKTSDKSSDKAQAETSRASPQKEGTADPEESAETSTASATAESAKPSADIIAIATVDTKAMLVEKCLKPKSHSCVLAFIPSQSSQEGDKVVAALSHLNTKYIHGKRHVFPFLALPDNIDGSAMLRETLSLGNEVELIALNARRLWWKRYEGDFSHESVENWIDSIRMGEGKKSDLPETVLDKAEDMAQDGSQATEAESSTKSEEGSTAQSPTMEGSTSQSSTEATQATDPEPESETQKSEEKVVHEEL</sequence>
<dbReference type="EMBL" id="NJET01000009">
    <property type="protein sequence ID" value="PHH66213.1"/>
    <property type="molecule type" value="Genomic_DNA"/>
</dbReference>
<dbReference type="GO" id="GO:0003756">
    <property type="term" value="F:protein disulfide isomerase activity"/>
    <property type="evidence" value="ECO:0007669"/>
    <property type="project" value="UniProtKB-EC"/>
</dbReference>
<name>A0A2C5YF27_9HYPO</name>
<keyword evidence="5" id="KW-0413">Isomerase</keyword>
<dbReference type="PANTHER" id="PTHR45815:SF3">
    <property type="entry name" value="PROTEIN DISULFIDE-ISOMERASE A6"/>
    <property type="match status" value="1"/>
</dbReference>
<dbReference type="InterPro" id="IPR013766">
    <property type="entry name" value="Thioredoxin_domain"/>
</dbReference>
<feature type="region of interest" description="Disordered" evidence="7">
    <location>
        <begin position="241"/>
        <end position="318"/>
    </location>
</feature>
<feature type="domain" description="Thioredoxin" evidence="9">
    <location>
        <begin position="6"/>
        <end position="144"/>
    </location>
</feature>
<keyword evidence="4" id="KW-1015">Disulfide bond</keyword>
<dbReference type="Proteomes" id="UP000226192">
    <property type="component" value="Unassembled WGS sequence"/>
</dbReference>
<dbReference type="STRING" id="1399860.A0A2C5YF27"/>
<dbReference type="Pfam" id="PF00085">
    <property type="entry name" value="Thioredoxin"/>
    <property type="match status" value="1"/>
</dbReference>
<feature type="compositionally biased region" description="Basic and acidic residues" evidence="7">
    <location>
        <begin position="509"/>
        <end position="522"/>
    </location>
</feature>
<dbReference type="PROSITE" id="PS00194">
    <property type="entry name" value="THIOREDOXIN_1"/>
    <property type="match status" value="1"/>
</dbReference>
<reference evidence="10 11" key="1">
    <citation type="submission" date="2017-06" db="EMBL/GenBank/DDBJ databases">
        <title>Ant-infecting Ophiocordyceps genomes reveal a high diversity of potential behavioral manipulation genes and a possible major role for enterotoxins.</title>
        <authorList>
            <person name="De Bekker C."/>
            <person name="Evans H.C."/>
            <person name="Brachmann A."/>
            <person name="Hughes D.P."/>
        </authorList>
    </citation>
    <scope>NUCLEOTIDE SEQUENCE [LARGE SCALE GENOMIC DNA]</scope>
    <source>
        <strain evidence="10 11">Map64</strain>
    </source>
</reference>
<dbReference type="GO" id="GO:0034976">
    <property type="term" value="P:response to endoplasmic reticulum stress"/>
    <property type="evidence" value="ECO:0007669"/>
    <property type="project" value="TreeGrafter"/>
</dbReference>
<evidence type="ECO:0000313" key="11">
    <source>
        <dbReference type="Proteomes" id="UP000226192"/>
    </source>
</evidence>
<gene>
    <name evidence="10" type="ORF">CDD81_7806</name>
</gene>
<dbReference type="InterPro" id="IPR057305">
    <property type="entry name" value="Thioredox_PDIA6_C"/>
</dbReference>
<dbReference type="GO" id="GO:0015035">
    <property type="term" value="F:protein-disulfide reductase activity"/>
    <property type="evidence" value="ECO:0007669"/>
    <property type="project" value="TreeGrafter"/>
</dbReference>
<comment type="caution">
    <text evidence="10">The sequence shown here is derived from an EMBL/GenBank/DDBJ whole genome shotgun (WGS) entry which is preliminary data.</text>
</comment>
<dbReference type="SUPFAM" id="SSF52833">
    <property type="entry name" value="Thioredoxin-like"/>
    <property type="match status" value="2"/>
</dbReference>